<evidence type="ECO:0000256" key="1">
    <source>
        <dbReference type="SAM" id="Phobius"/>
    </source>
</evidence>
<sequence>MPEALTVIIVAALVVVALAALFFWRLRTLSHRVGSFECAVYEGKRWASGIATYTRDHLDFYEVVSLSLRPSRRWARREMDILGRERPADDGPGALSEARCVYAGAEFRLAAEDGALDGLRSWLEAAPPDPSTSRIV</sequence>
<organism evidence="2 3">
    <name type="scientific">Candidatus Ruania gallistercoris</name>
    <dbReference type="NCBI Taxonomy" id="2838746"/>
    <lineage>
        <taxon>Bacteria</taxon>
        <taxon>Bacillati</taxon>
        <taxon>Actinomycetota</taxon>
        <taxon>Actinomycetes</taxon>
        <taxon>Micrococcales</taxon>
        <taxon>Ruaniaceae</taxon>
        <taxon>Ruania</taxon>
    </lineage>
</organism>
<keyword evidence="1" id="KW-0812">Transmembrane</keyword>
<feature type="transmembrane region" description="Helical" evidence="1">
    <location>
        <begin position="6"/>
        <end position="24"/>
    </location>
</feature>
<name>A0A9D2EFQ4_9MICO</name>
<protein>
    <submittedName>
        <fullName evidence="2">DUF2550 domain-containing protein</fullName>
    </submittedName>
</protein>
<reference evidence="2" key="2">
    <citation type="submission" date="2021-04" db="EMBL/GenBank/DDBJ databases">
        <authorList>
            <person name="Gilroy R."/>
        </authorList>
    </citation>
    <scope>NUCLEOTIDE SEQUENCE</scope>
    <source>
        <strain evidence="2">ChiGjej4B4-7305</strain>
    </source>
</reference>
<reference evidence="2" key="1">
    <citation type="journal article" date="2021" name="PeerJ">
        <title>Extensive microbial diversity within the chicken gut microbiome revealed by metagenomics and culture.</title>
        <authorList>
            <person name="Gilroy R."/>
            <person name="Ravi A."/>
            <person name="Getino M."/>
            <person name="Pursley I."/>
            <person name="Horton D.L."/>
            <person name="Alikhan N.F."/>
            <person name="Baker D."/>
            <person name="Gharbi K."/>
            <person name="Hall N."/>
            <person name="Watson M."/>
            <person name="Adriaenssens E.M."/>
            <person name="Foster-Nyarko E."/>
            <person name="Jarju S."/>
            <person name="Secka A."/>
            <person name="Antonio M."/>
            <person name="Oren A."/>
            <person name="Chaudhuri R.R."/>
            <person name="La Ragione R."/>
            <person name="Hildebrand F."/>
            <person name="Pallen M.J."/>
        </authorList>
    </citation>
    <scope>NUCLEOTIDE SEQUENCE</scope>
    <source>
        <strain evidence="2">ChiGjej4B4-7305</strain>
    </source>
</reference>
<proteinExistence type="predicted"/>
<evidence type="ECO:0000313" key="3">
    <source>
        <dbReference type="Proteomes" id="UP000824037"/>
    </source>
</evidence>
<accession>A0A9D2EFQ4</accession>
<dbReference type="Pfam" id="PF10739">
    <property type="entry name" value="DUF2550"/>
    <property type="match status" value="1"/>
</dbReference>
<dbReference type="InterPro" id="IPR019675">
    <property type="entry name" value="DUF2550"/>
</dbReference>
<keyword evidence="1" id="KW-1133">Transmembrane helix</keyword>
<dbReference type="Proteomes" id="UP000824037">
    <property type="component" value="Unassembled WGS sequence"/>
</dbReference>
<gene>
    <name evidence="2" type="ORF">H9815_12680</name>
</gene>
<keyword evidence="1" id="KW-0472">Membrane</keyword>
<comment type="caution">
    <text evidence="2">The sequence shown here is derived from an EMBL/GenBank/DDBJ whole genome shotgun (WGS) entry which is preliminary data.</text>
</comment>
<dbReference type="AlphaFoldDB" id="A0A9D2EFQ4"/>
<evidence type="ECO:0000313" key="2">
    <source>
        <dbReference type="EMBL" id="HIZ36627.1"/>
    </source>
</evidence>
<dbReference type="EMBL" id="DXBY01000219">
    <property type="protein sequence ID" value="HIZ36627.1"/>
    <property type="molecule type" value="Genomic_DNA"/>
</dbReference>